<keyword evidence="6" id="KW-1185">Reference proteome</keyword>
<dbReference type="CDD" id="cd08249">
    <property type="entry name" value="enoyl_reductase_like"/>
    <property type="match status" value="1"/>
</dbReference>
<dbReference type="PANTHER" id="PTHR45348:SF2">
    <property type="entry name" value="ZINC-TYPE ALCOHOL DEHYDROGENASE-LIKE PROTEIN C2E1P3.01"/>
    <property type="match status" value="1"/>
</dbReference>
<dbReference type="InterPro" id="IPR047122">
    <property type="entry name" value="Trans-enoyl_RdTase-like"/>
</dbReference>
<dbReference type="GO" id="GO:0006631">
    <property type="term" value="P:fatty acid metabolic process"/>
    <property type="evidence" value="ECO:0007669"/>
    <property type="project" value="InterPro"/>
</dbReference>
<dbReference type="Gene3D" id="1.10.1040.10">
    <property type="entry name" value="N-(1-d-carboxylethyl)-l-norvaline Dehydrogenase, domain 2"/>
    <property type="match status" value="1"/>
</dbReference>
<keyword evidence="2" id="KW-0560">Oxidoreductase</keyword>
<protein>
    <recommendedName>
        <fullName evidence="4">Enoyl reductase (ER) domain-containing protein</fullName>
    </recommendedName>
</protein>
<dbReference type="PANTHER" id="PTHR45348">
    <property type="entry name" value="HYPOTHETICAL OXIDOREDUCTASE (EUROFUNG)"/>
    <property type="match status" value="1"/>
</dbReference>
<dbReference type="Pfam" id="PF02737">
    <property type="entry name" value="3HCDH_N"/>
    <property type="match status" value="1"/>
</dbReference>
<dbReference type="AlphaFoldDB" id="A0A8K0W951"/>
<reference evidence="5" key="1">
    <citation type="journal article" date="2021" name="Nat. Commun.">
        <title>Genetic determinants of endophytism in the Arabidopsis root mycobiome.</title>
        <authorList>
            <person name="Mesny F."/>
            <person name="Miyauchi S."/>
            <person name="Thiergart T."/>
            <person name="Pickel B."/>
            <person name="Atanasova L."/>
            <person name="Karlsson M."/>
            <person name="Huettel B."/>
            <person name="Barry K.W."/>
            <person name="Haridas S."/>
            <person name="Chen C."/>
            <person name="Bauer D."/>
            <person name="Andreopoulos W."/>
            <person name="Pangilinan J."/>
            <person name="LaButti K."/>
            <person name="Riley R."/>
            <person name="Lipzen A."/>
            <person name="Clum A."/>
            <person name="Drula E."/>
            <person name="Henrissat B."/>
            <person name="Kohler A."/>
            <person name="Grigoriev I.V."/>
            <person name="Martin F.M."/>
            <person name="Hacquard S."/>
        </authorList>
    </citation>
    <scope>NUCLEOTIDE SEQUENCE</scope>
    <source>
        <strain evidence="5">MPI-SDFR-AT-0068</strain>
    </source>
</reference>
<evidence type="ECO:0000313" key="5">
    <source>
        <dbReference type="EMBL" id="KAH7241513.1"/>
    </source>
</evidence>
<feature type="domain" description="Enoyl reductase (ER)" evidence="4">
    <location>
        <begin position="13"/>
        <end position="327"/>
    </location>
</feature>
<organism evidence="5 6">
    <name type="scientific">Fusarium tricinctum</name>
    <dbReference type="NCBI Taxonomy" id="61284"/>
    <lineage>
        <taxon>Eukaryota</taxon>
        <taxon>Fungi</taxon>
        <taxon>Dikarya</taxon>
        <taxon>Ascomycota</taxon>
        <taxon>Pezizomycotina</taxon>
        <taxon>Sordariomycetes</taxon>
        <taxon>Hypocreomycetidae</taxon>
        <taxon>Hypocreales</taxon>
        <taxon>Nectriaceae</taxon>
        <taxon>Fusarium</taxon>
        <taxon>Fusarium tricinctum species complex</taxon>
    </lineage>
</organism>
<gene>
    <name evidence="5" type="ORF">BKA59DRAFT_420792</name>
</gene>
<comment type="caution">
    <text evidence="5">The sequence shown here is derived from an EMBL/GenBank/DDBJ whole genome shotgun (WGS) entry which is preliminary data.</text>
</comment>
<dbReference type="InterPro" id="IPR006108">
    <property type="entry name" value="3HC_DH_C"/>
</dbReference>
<evidence type="ECO:0000256" key="2">
    <source>
        <dbReference type="ARBA" id="ARBA00023002"/>
    </source>
</evidence>
<dbReference type="InterPro" id="IPR020843">
    <property type="entry name" value="ER"/>
</dbReference>
<dbReference type="InterPro" id="IPR011032">
    <property type="entry name" value="GroES-like_sf"/>
</dbReference>
<accession>A0A8K0W951</accession>
<feature type="region of interest" description="Disordered" evidence="3">
    <location>
        <begin position="638"/>
        <end position="674"/>
    </location>
</feature>
<dbReference type="InterPro" id="IPR013149">
    <property type="entry name" value="ADH-like_C"/>
</dbReference>
<dbReference type="InterPro" id="IPR006176">
    <property type="entry name" value="3-OHacyl-CoA_DH_NAD-bd"/>
</dbReference>
<dbReference type="Pfam" id="PF00725">
    <property type="entry name" value="3HCDH"/>
    <property type="match status" value="1"/>
</dbReference>
<comment type="similarity">
    <text evidence="1">Belongs to the zinc-containing alcohol dehydrogenase family.</text>
</comment>
<dbReference type="GO" id="GO:0016651">
    <property type="term" value="F:oxidoreductase activity, acting on NAD(P)H"/>
    <property type="evidence" value="ECO:0007669"/>
    <property type="project" value="InterPro"/>
</dbReference>
<dbReference type="Gene3D" id="3.90.180.10">
    <property type="entry name" value="Medium-chain alcohol dehydrogenases, catalytic domain"/>
    <property type="match status" value="1"/>
</dbReference>
<evidence type="ECO:0000259" key="4">
    <source>
        <dbReference type="SMART" id="SM00829"/>
    </source>
</evidence>
<evidence type="ECO:0000256" key="1">
    <source>
        <dbReference type="ARBA" id="ARBA00008072"/>
    </source>
</evidence>
<dbReference type="Pfam" id="PF08240">
    <property type="entry name" value="ADH_N"/>
    <property type="match status" value="1"/>
</dbReference>
<dbReference type="InterPro" id="IPR008927">
    <property type="entry name" value="6-PGluconate_DH-like_C_sf"/>
</dbReference>
<name>A0A8K0W951_9HYPO</name>
<evidence type="ECO:0000256" key="3">
    <source>
        <dbReference type="SAM" id="MobiDB-lite"/>
    </source>
</evidence>
<dbReference type="EMBL" id="JAGPXF010000005">
    <property type="protein sequence ID" value="KAH7241513.1"/>
    <property type="molecule type" value="Genomic_DNA"/>
</dbReference>
<dbReference type="Pfam" id="PF00107">
    <property type="entry name" value="ADH_zinc_N"/>
    <property type="match status" value="1"/>
</dbReference>
<feature type="compositionally biased region" description="Basic and acidic residues" evidence="3">
    <location>
        <begin position="644"/>
        <end position="666"/>
    </location>
</feature>
<dbReference type="SUPFAM" id="SSF50129">
    <property type="entry name" value="GroES-like"/>
    <property type="match status" value="1"/>
</dbReference>
<dbReference type="GO" id="GO:0016616">
    <property type="term" value="F:oxidoreductase activity, acting on the CH-OH group of donors, NAD or NADP as acceptor"/>
    <property type="evidence" value="ECO:0007669"/>
    <property type="project" value="InterPro"/>
</dbReference>
<dbReference type="SUPFAM" id="SSF51735">
    <property type="entry name" value="NAD(P)-binding Rossmann-fold domains"/>
    <property type="match status" value="2"/>
</dbReference>
<dbReference type="InterPro" id="IPR013154">
    <property type="entry name" value="ADH-like_N"/>
</dbReference>
<dbReference type="GO" id="GO:0070403">
    <property type="term" value="F:NAD+ binding"/>
    <property type="evidence" value="ECO:0007669"/>
    <property type="project" value="InterPro"/>
</dbReference>
<dbReference type="Proteomes" id="UP000813427">
    <property type="component" value="Unassembled WGS sequence"/>
</dbReference>
<sequence length="693" mass="73556">MPSNNAAWLVAAKTSPLEVKEAPLTQPGGGHILVKNSAVAMNPVDLANQHVGIFIKESQYPVILGEDVAGTVEAVGSGVTQFKAGDRVLGYATSLASKDNVNSAFQEYTVIRAECASKIPENLSFEQAAVLPLSLATASWALFGDATLKMKYPSLTPETTGETVLIWGGASSVGGTAIQLAKAAGYEVITTASAKNHEYVTSLGADHVFEYKSPQVTREIASLLTGKKFAGALEASGADDGMTNASQSIAHAEGLRKMICVRSASSPSPEVEAQVILSTSIINTPVAKAVFADYVPAALEQGKFKAVPEAEVVGKGLESIQLGLNTLAKGVSAKKIVTTVENSNILSADYAPILKVSTMPDPEEKETIALIGLGTIGLSFAALHLRYSNASLRLYDVRSDLKEHIESLLPVYLESTKKEGSQDHLSVQILVSDGRLLICSSIEEVCSGATIVQEQGPDSVDFKKSNWAQVVKYISPSAHLWSSTSGILASKQVEDLEDKSRVLVVHPFNPPHIMPLIEVVPSPHTAPERTQFAIDYFKGLGSGHRPVRINKETQGFVGNRLAFALFREACHLVSNDVVSVEDLDTIVEASIAPRWAVAGPFKTYNSAGGTGGIGAFLHNLADTMEACWDDGGKISLKGTSVTKSGKDGDGDGDWTDKISKETEEAYGRPTADSLAERDRNLQKVIAAQPQGAQ</sequence>
<dbReference type="SUPFAM" id="SSF48179">
    <property type="entry name" value="6-phosphogluconate dehydrogenase C-terminal domain-like"/>
    <property type="match status" value="1"/>
</dbReference>
<evidence type="ECO:0000313" key="6">
    <source>
        <dbReference type="Proteomes" id="UP000813427"/>
    </source>
</evidence>
<dbReference type="Gene3D" id="3.40.50.720">
    <property type="entry name" value="NAD(P)-binding Rossmann-like Domain"/>
    <property type="match status" value="2"/>
</dbReference>
<proteinExistence type="inferred from homology"/>
<dbReference type="InterPro" id="IPR013328">
    <property type="entry name" value="6PGD_dom2"/>
</dbReference>
<dbReference type="SMART" id="SM00829">
    <property type="entry name" value="PKS_ER"/>
    <property type="match status" value="1"/>
</dbReference>
<dbReference type="InterPro" id="IPR036291">
    <property type="entry name" value="NAD(P)-bd_dom_sf"/>
</dbReference>
<dbReference type="OrthoDB" id="2021159at2759"/>